<dbReference type="InterPro" id="IPR036179">
    <property type="entry name" value="Ig-like_dom_sf"/>
</dbReference>
<organism evidence="6">
    <name type="scientific">Balaenoptera musculus</name>
    <name type="common">Blue whale</name>
    <dbReference type="NCBI Taxonomy" id="9771"/>
    <lineage>
        <taxon>Eukaryota</taxon>
        <taxon>Metazoa</taxon>
        <taxon>Chordata</taxon>
        <taxon>Craniata</taxon>
        <taxon>Vertebrata</taxon>
        <taxon>Euteleostomi</taxon>
        <taxon>Mammalia</taxon>
        <taxon>Eutheria</taxon>
        <taxon>Laurasiatheria</taxon>
        <taxon>Artiodactyla</taxon>
        <taxon>Whippomorpha</taxon>
        <taxon>Cetacea</taxon>
        <taxon>Mysticeti</taxon>
        <taxon>Balaenopteridae</taxon>
        <taxon>Balaenoptera</taxon>
    </lineage>
</organism>
<feature type="domain" description="Immunoglobulin V-set" evidence="5">
    <location>
        <begin position="31"/>
        <end position="84"/>
    </location>
</feature>
<dbReference type="PANTHER" id="PTHR44427:SF1">
    <property type="entry name" value="CARCINOEMBRYONIC ANTIGEN-RELATED CELL ADHESION MOLECULE 1"/>
    <property type="match status" value="1"/>
</dbReference>
<dbReference type="GO" id="GO:0002682">
    <property type="term" value="P:regulation of immune system process"/>
    <property type="evidence" value="ECO:0007669"/>
    <property type="project" value="TreeGrafter"/>
</dbReference>
<dbReference type="PANTHER" id="PTHR44427">
    <property type="entry name" value="CARCINOEMBRYONIC ANTIGEN-RELATED CELL ADHESION MOLECULE 19"/>
    <property type="match status" value="1"/>
</dbReference>
<keyword evidence="1" id="KW-0732">Signal</keyword>
<dbReference type="AlphaFoldDB" id="A0A8C0DWV6"/>
<dbReference type="Gene3D" id="2.60.40.10">
    <property type="entry name" value="Immunoglobulins"/>
    <property type="match status" value="1"/>
</dbReference>
<accession>A0A8C0DWV6</accession>
<dbReference type="GO" id="GO:0005886">
    <property type="term" value="C:plasma membrane"/>
    <property type="evidence" value="ECO:0007669"/>
    <property type="project" value="TreeGrafter"/>
</dbReference>
<dbReference type="GO" id="GO:1990782">
    <property type="term" value="F:protein tyrosine kinase binding"/>
    <property type="evidence" value="ECO:0007669"/>
    <property type="project" value="TreeGrafter"/>
</dbReference>
<evidence type="ECO:0000259" key="5">
    <source>
        <dbReference type="Pfam" id="PF07686"/>
    </source>
</evidence>
<reference evidence="6" key="1">
    <citation type="submission" date="2023-09" db="UniProtKB">
        <authorList>
            <consortium name="Ensembl"/>
        </authorList>
    </citation>
    <scope>IDENTIFICATION</scope>
</reference>
<dbReference type="GO" id="GO:0007165">
    <property type="term" value="P:signal transduction"/>
    <property type="evidence" value="ECO:0007669"/>
    <property type="project" value="TreeGrafter"/>
</dbReference>
<dbReference type="InterPro" id="IPR013106">
    <property type="entry name" value="Ig_V-set"/>
</dbReference>
<evidence type="ECO:0000256" key="1">
    <source>
        <dbReference type="ARBA" id="ARBA00022729"/>
    </source>
</evidence>
<protein>
    <recommendedName>
        <fullName evidence="5">Immunoglobulin V-set domain-containing protein</fullName>
    </recommendedName>
</protein>
<dbReference type="Ensembl" id="ENSBMST00010029692.1">
    <property type="protein sequence ID" value="ENSBMSP00010026967.1"/>
    <property type="gene ID" value="ENSBMSG00010019623.1"/>
</dbReference>
<keyword evidence="3" id="KW-0393">Immunoglobulin domain</keyword>
<dbReference type="InterPro" id="IPR050831">
    <property type="entry name" value="CEA_cell_adhesion"/>
</dbReference>
<dbReference type="SUPFAM" id="SSF48726">
    <property type="entry name" value="Immunoglobulin"/>
    <property type="match status" value="1"/>
</dbReference>
<evidence type="ECO:0000256" key="2">
    <source>
        <dbReference type="ARBA" id="ARBA00023180"/>
    </source>
</evidence>
<evidence type="ECO:0000256" key="3">
    <source>
        <dbReference type="ARBA" id="ARBA00023319"/>
    </source>
</evidence>
<dbReference type="InterPro" id="IPR013783">
    <property type="entry name" value="Ig-like_fold"/>
</dbReference>
<name>A0A8C0DWV6_BALMU</name>
<keyword evidence="2" id="KW-0325">Glycoprotein</keyword>
<dbReference type="GeneTree" id="ENSGT00960000190406"/>
<proteinExistence type="inferred from homology"/>
<evidence type="ECO:0000256" key="4">
    <source>
        <dbReference type="ARBA" id="ARBA00038222"/>
    </source>
</evidence>
<comment type="similarity">
    <text evidence="4">Belongs to the immunoglobulin superfamily. CEA family.</text>
</comment>
<sequence length="115" mass="13091">MAVYRLGENICKLYLIRDYYPLLQFNNNKRNNNQLIASCRVYTQVNTPGPAHSGRGTIYPNGSLLIQNVTQNDTGYYTLLATRNDLQTERLERGHSWQLLDHRGTAQGALSSECK</sequence>
<evidence type="ECO:0000313" key="6">
    <source>
        <dbReference type="Ensembl" id="ENSBMSP00010026967.1"/>
    </source>
</evidence>
<dbReference type="Pfam" id="PF07686">
    <property type="entry name" value="V-set"/>
    <property type="match status" value="1"/>
</dbReference>
<dbReference type="GO" id="GO:0009986">
    <property type="term" value="C:cell surface"/>
    <property type="evidence" value="ECO:0007669"/>
    <property type="project" value="TreeGrafter"/>
</dbReference>